<comment type="cofactor">
    <cofactor evidence="1">
        <name>Zn(2+)</name>
        <dbReference type="ChEBI" id="CHEBI:29105"/>
    </cofactor>
</comment>
<protein>
    <recommendedName>
        <fullName evidence="19">Carboxypeptidase M14A</fullName>
    </recommendedName>
</protein>
<feature type="region of interest" description="Disordered" evidence="21">
    <location>
        <begin position="1"/>
        <end position="48"/>
    </location>
</feature>
<dbReference type="SMART" id="SM00487">
    <property type="entry name" value="DEXDc"/>
    <property type="match status" value="1"/>
</dbReference>
<keyword evidence="17" id="KW-1015">Disulfide bond</keyword>
<evidence type="ECO:0000256" key="5">
    <source>
        <dbReference type="ARBA" id="ARBA00005988"/>
    </source>
</evidence>
<dbReference type="Pfam" id="PF02244">
    <property type="entry name" value="Propep_M14"/>
    <property type="match status" value="1"/>
</dbReference>
<dbReference type="Proteomes" id="UP000717515">
    <property type="component" value="Unassembled WGS sequence"/>
</dbReference>
<evidence type="ECO:0000256" key="9">
    <source>
        <dbReference type="ARBA" id="ARBA00022670"/>
    </source>
</evidence>
<keyword evidence="10" id="KW-0479">Metal-binding</keyword>
<evidence type="ECO:0000256" key="3">
    <source>
        <dbReference type="ARBA" id="ARBA00004123"/>
    </source>
</evidence>
<dbReference type="FunFam" id="3.40.50.300:FF:000083">
    <property type="entry name" value="ATP-dependent RNA helicase DOB1"/>
    <property type="match status" value="1"/>
</dbReference>
<dbReference type="PRINTS" id="PR00765">
    <property type="entry name" value="CRBOXYPTASEA"/>
</dbReference>
<dbReference type="CDD" id="cd03860">
    <property type="entry name" value="M14_CP_A-B_like"/>
    <property type="match status" value="1"/>
</dbReference>
<dbReference type="GO" id="GO:0004386">
    <property type="term" value="F:helicase activity"/>
    <property type="evidence" value="ECO:0007669"/>
    <property type="project" value="UniProtKB-KW"/>
</dbReference>
<dbReference type="Gene3D" id="2.40.30.300">
    <property type="match status" value="1"/>
</dbReference>
<comment type="similarity">
    <text evidence="6">Belongs to the helicase family. SKI2 subfamily.</text>
</comment>
<sequence>MRQPQQQSWQDLPQQHQQRPFAPFRHSRQPLFPTNNRDNRDNSNTGTYARFDGEQVLRVDVSSLEQLRLLKHTVESFNLDLWSNLRIGTVDVRVPVEKLNDFKTVIQTIPSTVMIPDLQALVPEQPPAMMIQNRQRGDWNFTHNSFWLKYHEFETLNNFTETMVKEYPQLVKRVSIGHTFEGREIFGMSIHGYKVKKDKKRKGPGMADWADAALNEEEDEDEDEDENENDLDLLGEGASWWSGLLGRKTRVAKKPSKPKKHPKAIVIDAGQHAREWIGPAIATYIAKELILGYRNNKKITRLVDQFEFVIVPLLNADGYVYTWEHNRMWRKNRQPTSVPLCPGIDPNRNWGYLWSDKGPSANPCNEAYHGPEAFAAKEAKMMSEFILGRKNVVSYIDLHSYSQLWMSPFGGDCSIIPKDNEDIMEAGMGAAKALHDVHGKKFTVGSICDVIQEASGGSIDWTYAVGKVKYSYFVELRDTGRYGFMLPESEILPSAEETLAGAIEFLASPSLHSPLCSLQLSSPLPPMFNDNTDGFDVFEESSVGDFSAYTNAEIQPRVGQKRHRASATHSNSNSTSSRDGPNPPGSITPQDTDREMADNMQDRDMDTDDTHLQNKKPRSYSPMPTVTDSFESEQVVKIPSAAGLLAPAGAPPGAPREEISHVPHKVRHDVALPPNWDYVPLSEHIPLEPPARQYSFELDEFQTLAKYSIERKESVLVSAHTSAGKTVVAEYAIATCLRDQQRVIYTSPIKALSNQKYRELQEEFDDVGLMTGDVTVNPSASCLVMTTEILRGMLYKGSEVIRELAWVVFDEIHYMKDSERGVVWEETIILLPPQCHYVFLSATIPNAMEFAEWICKIKQQPCHVVYTDFRPTPLQHYLFPEGGDGLHLVVDEKGQFREDNFRKAVLALEEAGGGTFGKKRKDAGPRSQPKGLPASDISTEGPSDIYKIVRTIITKSHHPVIVFSFSKRECEAYALEVMDLSINTELEAKFVADIFNKAMASLSEKDRELPQISRMLPLLQKGIGFHHGGLLPILKEVVEILFQEGLLKLLFATETFSIGLNMPAKTVVFTSVQKFDGTKNRFITGGEYIQMSGRAGRRGLDERGFVTLMLNAKMEPSIAKGMVLGTADPLDSAFHLSYNMILNMLRVEGVTPEFIMEKSFFQFQNSVHIPQMRRELAQLMLDKSACKVQDEETIESYHNVRLQLESLARTLRATINQPSNVLPYLKRGRPLRVRIEDQDLGWGVLHSVNKRRAKGGSQEEELTYIVNVLLHCAPDSTVLTDSDGFATGVKACPEGVIGELNLVPVSLANIEFYGMPMLLVPNQPQWDLAKRQTVYKYLQQLQKLFPDGIPLIDPIEDMRIQDKNLQVTVRRIEVLERVLYEHPLEKAGFQELARVYGSYLKRLELTAQIRNLNKKLESALSAIQMDDLKARKRVLRRLGFISPSDVIEMKGRVACEIKSGDDALLLTELMFSGVFSEWSVPQTVALMSCFCFQEKLRDTPTTMPEELATPLRVLQETAREIGRIQVESKVGGEENAEDYVQRFKPDVMAITYAWATGASFADIMKMTDAFEGSVVRTFRSLDELLRQMAEAAKSVGNLELMDRFTSGSVLVKRDIVFAGSLYI</sequence>
<feature type="compositionally biased region" description="Basic and acidic residues" evidence="21">
    <location>
        <begin position="591"/>
        <end position="612"/>
    </location>
</feature>
<evidence type="ECO:0000256" key="20">
    <source>
        <dbReference type="PROSITE-ProRule" id="PRU01379"/>
    </source>
</evidence>
<keyword evidence="7" id="KW-0964">Secreted</keyword>
<dbReference type="GO" id="GO:0008270">
    <property type="term" value="F:zinc ion binding"/>
    <property type="evidence" value="ECO:0007669"/>
    <property type="project" value="InterPro"/>
</dbReference>
<dbReference type="InterPro" id="IPR036990">
    <property type="entry name" value="M14A-like_propep"/>
</dbReference>
<dbReference type="GO" id="GO:0000460">
    <property type="term" value="P:maturation of 5.8S rRNA"/>
    <property type="evidence" value="ECO:0007669"/>
    <property type="project" value="TreeGrafter"/>
</dbReference>
<evidence type="ECO:0000256" key="4">
    <source>
        <dbReference type="ARBA" id="ARBA00004613"/>
    </source>
</evidence>
<keyword evidence="11" id="KW-0547">Nucleotide-binding</keyword>
<keyword evidence="13" id="KW-0347">Helicase</keyword>
<dbReference type="SMART" id="SM00631">
    <property type="entry name" value="Zn_pept"/>
    <property type="match status" value="1"/>
</dbReference>
<dbReference type="GO" id="GO:0005524">
    <property type="term" value="F:ATP binding"/>
    <property type="evidence" value="ECO:0007669"/>
    <property type="project" value="UniProtKB-KW"/>
</dbReference>
<dbReference type="CDD" id="cd18795">
    <property type="entry name" value="SF2_C_Ski2"/>
    <property type="match status" value="1"/>
</dbReference>
<dbReference type="Pfam" id="PF13234">
    <property type="entry name" value="MTR4_beta-barrel"/>
    <property type="match status" value="1"/>
</dbReference>
<dbReference type="InterPro" id="IPR011545">
    <property type="entry name" value="DEAD/DEAH_box_helicase_dom"/>
</dbReference>
<dbReference type="GO" id="GO:0004181">
    <property type="term" value="F:metallocarboxypeptidase activity"/>
    <property type="evidence" value="ECO:0007669"/>
    <property type="project" value="InterPro"/>
</dbReference>
<keyword evidence="14" id="KW-0862">Zinc</keyword>
<proteinExistence type="inferred from homology"/>
<dbReference type="PROSITE" id="PS52035">
    <property type="entry name" value="PEPTIDASE_M14"/>
    <property type="match status" value="1"/>
</dbReference>
<dbReference type="InterPro" id="IPR014001">
    <property type="entry name" value="Helicase_ATP-bd"/>
</dbReference>
<feature type="compositionally biased region" description="Low complexity" evidence="21">
    <location>
        <begin position="567"/>
        <end position="578"/>
    </location>
</feature>
<dbReference type="PANTHER" id="PTHR12131:SF7">
    <property type="entry name" value="EXOSOME RNA HELICASE MTR4"/>
    <property type="match status" value="1"/>
</dbReference>
<dbReference type="Pfam" id="PF21408">
    <property type="entry name" value="MTR4-like_stalk"/>
    <property type="match status" value="1"/>
</dbReference>
<feature type="domain" description="Helicase ATP-binding" evidence="22">
    <location>
        <begin position="706"/>
        <end position="862"/>
    </location>
</feature>
<comment type="subcellular location">
    <subcellularLocation>
        <location evidence="3">Nucleus</location>
    </subcellularLocation>
    <subcellularLocation>
        <location evidence="4">Secreted</location>
    </subcellularLocation>
</comment>
<evidence type="ECO:0000256" key="7">
    <source>
        <dbReference type="ARBA" id="ARBA00022525"/>
    </source>
</evidence>
<feature type="domain" description="Peptidase M14" evidence="24">
    <location>
        <begin position="149"/>
        <end position="509"/>
    </location>
</feature>
<evidence type="ECO:0000256" key="19">
    <source>
        <dbReference type="ARBA" id="ARBA00081330"/>
    </source>
</evidence>
<evidence type="ECO:0000256" key="21">
    <source>
        <dbReference type="SAM" id="MobiDB-lite"/>
    </source>
</evidence>
<feature type="region of interest" description="Disordered" evidence="21">
    <location>
        <begin position="915"/>
        <end position="938"/>
    </location>
</feature>
<dbReference type="GO" id="GO:0005634">
    <property type="term" value="C:nucleus"/>
    <property type="evidence" value="ECO:0007669"/>
    <property type="project" value="UniProtKB-SubCell"/>
</dbReference>
<evidence type="ECO:0000256" key="16">
    <source>
        <dbReference type="ARBA" id="ARBA00023049"/>
    </source>
</evidence>
<dbReference type="Pfam" id="PF00271">
    <property type="entry name" value="Helicase_C"/>
    <property type="match status" value="1"/>
</dbReference>
<keyword evidence="12" id="KW-0378">Hydrolase</keyword>
<dbReference type="EMBL" id="JAIFTL010000016">
    <property type="protein sequence ID" value="KAG9326649.1"/>
    <property type="molecule type" value="Genomic_DNA"/>
</dbReference>
<evidence type="ECO:0000259" key="22">
    <source>
        <dbReference type="PROSITE" id="PS51192"/>
    </source>
</evidence>
<dbReference type="PROSITE" id="PS51194">
    <property type="entry name" value="HELICASE_CTER"/>
    <property type="match status" value="1"/>
</dbReference>
<evidence type="ECO:0000259" key="23">
    <source>
        <dbReference type="PROSITE" id="PS51194"/>
    </source>
</evidence>
<feature type="domain" description="Helicase C-terminal" evidence="23">
    <location>
        <begin position="944"/>
        <end position="1148"/>
    </location>
</feature>
<dbReference type="Gene3D" id="3.40.630.10">
    <property type="entry name" value="Zn peptidases"/>
    <property type="match status" value="1"/>
</dbReference>
<reference evidence="25" key="1">
    <citation type="submission" date="2021-07" db="EMBL/GenBank/DDBJ databases">
        <title>Draft genome of Mortierella alpina, strain LL118, isolated from an aspen leaf litter sample.</title>
        <authorList>
            <person name="Yang S."/>
            <person name="Vinatzer B.A."/>
        </authorList>
    </citation>
    <scope>NUCLEOTIDE SEQUENCE</scope>
    <source>
        <strain evidence="25">LL118</strain>
    </source>
</reference>
<evidence type="ECO:0000256" key="18">
    <source>
        <dbReference type="ARBA" id="ARBA00023242"/>
    </source>
</evidence>
<dbReference type="InterPro" id="IPR027417">
    <property type="entry name" value="P-loop_NTPase"/>
</dbReference>
<evidence type="ECO:0000256" key="2">
    <source>
        <dbReference type="ARBA" id="ARBA00003091"/>
    </source>
</evidence>
<dbReference type="GO" id="GO:0003676">
    <property type="term" value="F:nucleic acid binding"/>
    <property type="evidence" value="ECO:0007669"/>
    <property type="project" value="InterPro"/>
</dbReference>
<keyword evidence="8" id="KW-0121">Carboxypeptidase</keyword>
<dbReference type="GO" id="GO:0006401">
    <property type="term" value="P:RNA catabolic process"/>
    <property type="evidence" value="ECO:0007669"/>
    <property type="project" value="UniProtKB-ARBA"/>
</dbReference>
<dbReference type="InterPro" id="IPR057246">
    <property type="entry name" value="CARBOXYPEPT_ZN_1"/>
</dbReference>
<dbReference type="Gene3D" id="3.30.70.340">
    <property type="entry name" value="Metallocarboxypeptidase-like"/>
    <property type="match status" value="1"/>
</dbReference>
<dbReference type="InterPro" id="IPR048392">
    <property type="entry name" value="MTR4-like_stalk"/>
</dbReference>
<accession>A0A9P8D105</accession>
<keyword evidence="15" id="KW-0067">ATP-binding</keyword>
<dbReference type="FunFam" id="3.40.50.300:FF:000141">
    <property type="entry name" value="ATP-dependent RNA helicase DOB1"/>
    <property type="match status" value="1"/>
</dbReference>
<organism evidence="25 26">
    <name type="scientific">Mortierella alpina</name>
    <name type="common">Oleaginous fungus</name>
    <name type="synonym">Mortierella renispora</name>
    <dbReference type="NCBI Taxonomy" id="64518"/>
    <lineage>
        <taxon>Eukaryota</taxon>
        <taxon>Fungi</taxon>
        <taxon>Fungi incertae sedis</taxon>
        <taxon>Mucoromycota</taxon>
        <taxon>Mortierellomycotina</taxon>
        <taxon>Mortierellomycetes</taxon>
        <taxon>Mortierellales</taxon>
        <taxon>Mortierellaceae</taxon>
        <taxon>Mortierella</taxon>
    </lineage>
</organism>
<dbReference type="InterPro" id="IPR001650">
    <property type="entry name" value="Helicase_C-like"/>
</dbReference>
<evidence type="ECO:0000256" key="6">
    <source>
        <dbReference type="ARBA" id="ARBA00010140"/>
    </source>
</evidence>
<dbReference type="PROSITE" id="PS00132">
    <property type="entry name" value="CARBOXYPEPT_ZN_1"/>
    <property type="match status" value="1"/>
</dbReference>
<dbReference type="GO" id="GO:0006508">
    <property type="term" value="P:proteolysis"/>
    <property type="evidence" value="ECO:0007669"/>
    <property type="project" value="UniProtKB-KW"/>
</dbReference>
<dbReference type="InterPro" id="IPR025696">
    <property type="entry name" value="Beta-barrel_MTR4"/>
</dbReference>
<dbReference type="SUPFAM" id="SSF52540">
    <property type="entry name" value="P-loop containing nucleoside triphosphate hydrolases"/>
    <property type="match status" value="1"/>
</dbReference>
<evidence type="ECO:0000256" key="10">
    <source>
        <dbReference type="ARBA" id="ARBA00022723"/>
    </source>
</evidence>
<name>A0A9P8D105_MORAP</name>
<evidence type="ECO:0000256" key="8">
    <source>
        <dbReference type="ARBA" id="ARBA00022645"/>
    </source>
</evidence>
<gene>
    <name evidence="25" type="ORF">KVV02_006160</name>
</gene>
<evidence type="ECO:0000256" key="14">
    <source>
        <dbReference type="ARBA" id="ARBA00022833"/>
    </source>
</evidence>
<dbReference type="SMART" id="SM00490">
    <property type="entry name" value="HELICc"/>
    <property type="match status" value="1"/>
</dbReference>
<evidence type="ECO:0000259" key="24">
    <source>
        <dbReference type="PROSITE" id="PS52035"/>
    </source>
</evidence>
<keyword evidence="16" id="KW-0482">Metalloprotease</keyword>
<comment type="caution">
    <text evidence="25">The sequence shown here is derived from an EMBL/GenBank/DDBJ whole genome shotgun (WGS) entry which is preliminary data.</text>
</comment>
<feature type="region of interest" description="Disordered" evidence="21">
    <location>
        <begin position="552"/>
        <end position="632"/>
    </location>
</feature>
<dbReference type="PROSITE" id="PS51192">
    <property type="entry name" value="HELICASE_ATP_BIND_1"/>
    <property type="match status" value="1"/>
</dbReference>
<evidence type="ECO:0000256" key="12">
    <source>
        <dbReference type="ARBA" id="ARBA00022801"/>
    </source>
</evidence>
<dbReference type="SUPFAM" id="SSF54897">
    <property type="entry name" value="Protease propeptides/inhibitors"/>
    <property type="match status" value="1"/>
</dbReference>
<dbReference type="Pfam" id="PF00246">
    <property type="entry name" value="Peptidase_M14"/>
    <property type="match status" value="1"/>
</dbReference>
<dbReference type="Gene3D" id="3.40.50.300">
    <property type="entry name" value="P-loop containing nucleotide triphosphate hydrolases"/>
    <property type="match status" value="2"/>
</dbReference>
<evidence type="ECO:0000256" key="13">
    <source>
        <dbReference type="ARBA" id="ARBA00022806"/>
    </source>
</evidence>
<evidence type="ECO:0000256" key="11">
    <source>
        <dbReference type="ARBA" id="ARBA00022741"/>
    </source>
</evidence>
<dbReference type="SUPFAM" id="SSF53187">
    <property type="entry name" value="Zn-dependent exopeptidases"/>
    <property type="match status" value="1"/>
</dbReference>
<feature type="active site" description="Proton donor/acceptor" evidence="20">
    <location>
        <position position="475"/>
    </location>
</feature>
<evidence type="ECO:0000256" key="17">
    <source>
        <dbReference type="ARBA" id="ARBA00023157"/>
    </source>
</evidence>
<feature type="compositionally biased region" description="Low complexity" evidence="21">
    <location>
        <begin position="1"/>
        <end position="18"/>
    </location>
</feature>
<evidence type="ECO:0000256" key="15">
    <source>
        <dbReference type="ARBA" id="ARBA00022840"/>
    </source>
</evidence>
<dbReference type="FunFam" id="3.40.630.10:FF:000040">
    <property type="entry name" value="zinc carboxypeptidase"/>
    <property type="match status" value="1"/>
</dbReference>
<dbReference type="InterPro" id="IPR000834">
    <property type="entry name" value="Peptidase_M14"/>
</dbReference>
<dbReference type="InterPro" id="IPR012961">
    <property type="entry name" value="Ski2/MTR4_C"/>
</dbReference>
<dbReference type="InterPro" id="IPR050699">
    <property type="entry name" value="RNA-DNA_Helicase"/>
</dbReference>
<dbReference type="Pfam" id="PF00270">
    <property type="entry name" value="DEAD"/>
    <property type="match status" value="1"/>
</dbReference>
<dbReference type="SMART" id="SM01142">
    <property type="entry name" value="DSHCT"/>
    <property type="match status" value="1"/>
</dbReference>
<comment type="similarity">
    <text evidence="5 20">Belongs to the peptidase M14 family.</text>
</comment>
<dbReference type="GO" id="GO:0005576">
    <property type="term" value="C:extracellular region"/>
    <property type="evidence" value="ECO:0007669"/>
    <property type="project" value="UniProtKB-SubCell"/>
</dbReference>
<dbReference type="Pfam" id="PF08148">
    <property type="entry name" value="DSHCT"/>
    <property type="match status" value="1"/>
</dbReference>
<evidence type="ECO:0000256" key="1">
    <source>
        <dbReference type="ARBA" id="ARBA00001947"/>
    </source>
</evidence>
<evidence type="ECO:0000313" key="26">
    <source>
        <dbReference type="Proteomes" id="UP000717515"/>
    </source>
</evidence>
<keyword evidence="9" id="KW-0645">Protease</keyword>
<comment type="function">
    <text evidence="2">Extracellular metalloprotease that contributes to pathogenicity.</text>
</comment>
<dbReference type="PANTHER" id="PTHR12131">
    <property type="entry name" value="ATP-DEPENDENT RNA AND DNA HELICASE"/>
    <property type="match status" value="1"/>
</dbReference>
<evidence type="ECO:0000313" key="25">
    <source>
        <dbReference type="EMBL" id="KAG9326649.1"/>
    </source>
</evidence>
<dbReference type="Gene3D" id="1.10.3380.30">
    <property type="match status" value="1"/>
</dbReference>
<dbReference type="InterPro" id="IPR003146">
    <property type="entry name" value="M14A_act_pep"/>
</dbReference>
<keyword evidence="18" id="KW-0539">Nucleus</keyword>
<dbReference type="CDD" id="cd18024">
    <property type="entry name" value="DEXHc_Mtr4-like"/>
    <property type="match status" value="1"/>
</dbReference>